<dbReference type="AlphaFoldDB" id="A0A3S9N0V4"/>
<dbReference type="EMBL" id="CP034549">
    <property type="protein sequence ID" value="AZQ45121.1"/>
    <property type="molecule type" value="Genomic_DNA"/>
</dbReference>
<reference evidence="1 2" key="1">
    <citation type="submission" date="2018-12" db="EMBL/GenBank/DDBJ databases">
        <title>Complete genome of Nonlabens sp. MJ115.</title>
        <authorList>
            <person name="Choi H.S."/>
            <person name="Jung J."/>
        </authorList>
    </citation>
    <scope>NUCLEOTIDE SEQUENCE [LARGE SCALE GENOMIC DNA]</scope>
    <source>
        <strain evidence="1 2">MJ115</strain>
    </source>
</reference>
<evidence type="ECO:0000313" key="1">
    <source>
        <dbReference type="EMBL" id="AZQ45121.1"/>
    </source>
</evidence>
<name>A0A3S9N0V4_9FLAO</name>
<proteinExistence type="predicted"/>
<protein>
    <submittedName>
        <fullName evidence="1">Uncharacterized protein</fullName>
    </submittedName>
</protein>
<evidence type="ECO:0000313" key="2">
    <source>
        <dbReference type="Proteomes" id="UP000279600"/>
    </source>
</evidence>
<accession>A0A3S9N0V4</accession>
<dbReference type="Proteomes" id="UP000279600">
    <property type="component" value="Chromosome"/>
</dbReference>
<dbReference type="RefSeq" id="WP_126448819.1">
    <property type="nucleotide sequence ID" value="NZ_CP034549.1"/>
</dbReference>
<dbReference type="KEGG" id="noj:EJ995_13110"/>
<sequence>MCFYASPFDIDGGGGNGANSIREFAELSLTDAYTVSAVTEIDIDRTGANGTIIRGQNIDGRSAPVEPIDQDPRYTFSNYYESRNTFTYRVGSK</sequence>
<keyword evidence="2" id="KW-1185">Reference proteome</keyword>
<gene>
    <name evidence="1" type="ORF">EJ995_13110</name>
</gene>
<organism evidence="1 2">
    <name type="scientific">Nonlabens ponticola</name>
    <dbReference type="NCBI Taxonomy" id="2496866"/>
    <lineage>
        <taxon>Bacteria</taxon>
        <taxon>Pseudomonadati</taxon>
        <taxon>Bacteroidota</taxon>
        <taxon>Flavobacteriia</taxon>
        <taxon>Flavobacteriales</taxon>
        <taxon>Flavobacteriaceae</taxon>
        <taxon>Nonlabens</taxon>
    </lineage>
</organism>